<gene>
    <name evidence="1" type="ORF">FB45DRAFT_869278</name>
</gene>
<reference evidence="1" key="1">
    <citation type="submission" date="2023-03" db="EMBL/GenBank/DDBJ databases">
        <title>Massive genome expansion in bonnet fungi (Mycena s.s.) driven by repeated elements and novel gene families across ecological guilds.</title>
        <authorList>
            <consortium name="Lawrence Berkeley National Laboratory"/>
            <person name="Harder C.B."/>
            <person name="Miyauchi S."/>
            <person name="Viragh M."/>
            <person name="Kuo A."/>
            <person name="Thoen E."/>
            <person name="Andreopoulos B."/>
            <person name="Lu D."/>
            <person name="Skrede I."/>
            <person name="Drula E."/>
            <person name="Henrissat B."/>
            <person name="Morin E."/>
            <person name="Kohler A."/>
            <person name="Barry K."/>
            <person name="LaButti K."/>
            <person name="Morin E."/>
            <person name="Salamov A."/>
            <person name="Lipzen A."/>
            <person name="Mereny Z."/>
            <person name="Hegedus B."/>
            <person name="Baldrian P."/>
            <person name="Stursova M."/>
            <person name="Weitz H."/>
            <person name="Taylor A."/>
            <person name="Grigoriev I.V."/>
            <person name="Nagy L.G."/>
            <person name="Martin F."/>
            <person name="Kauserud H."/>
        </authorList>
    </citation>
    <scope>NUCLEOTIDE SEQUENCE</scope>
    <source>
        <strain evidence="1">9284</strain>
    </source>
</reference>
<accession>A0AAD7BNV8</accession>
<dbReference type="EMBL" id="JARKIF010000012">
    <property type="protein sequence ID" value="KAJ7626195.1"/>
    <property type="molecule type" value="Genomic_DNA"/>
</dbReference>
<keyword evidence="2" id="KW-1185">Reference proteome</keyword>
<sequence>MYCGGSIGDDCKKKKENELHRNLQTTGASTPSLVSGDESSVDSRRRFYAAKGKSSSELAPGPTFRSTRLFLNSSSNPHELGVNGGIASTRKPSARAPCGRYFSPLRHHMRRVGNQVELFFGSHSHDLYASRVSASAVMYAYVRNGAGPSSDSLSLGIIYISNTGIWRGVLQIRRAGSLITRWPFPGAWLLSDKDLAFGRVEAEVVWSASSWKQLVPKECSRSPNSWEFFNAPERIFEIHIRTMFLPGDNAFLRDIGASRIDEMNLGGASASAVRHRNCGFQPIQRLPGITQHAVSMRSLVKGPITLGLPIRPGRRQGPWVRAWRGSGVVWRRRGGKDLLAQRDFKTCRVPFLNNALALMAIIARHLRRKRSRETSPSGGRPTSARSVCGFSLVAGYWLERRLSFTPPTTNMMDDSKTDCGENMASEKRGERVVVGEIKQICGWIIKNTLSGVVAAPAAVAALGAIAVCRRRDGHVAWTGLGRLPSNGVWESGSRAHEGNDSEMRGECKCEALRMREGRWLKPMQGP</sequence>
<evidence type="ECO:0000313" key="2">
    <source>
        <dbReference type="Proteomes" id="UP001221142"/>
    </source>
</evidence>
<dbReference type="Proteomes" id="UP001221142">
    <property type="component" value="Unassembled WGS sequence"/>
</dbReference>
<comment type="caution">
    <text evidence="1">The sequence shown here is derived from an EMBL/GenBank/DDBJ whole genome shotgun (WGS) entry which is preliminary data.</text>
</comment>
<organism evidence="1 2">
    <name type="scientific">Roridomyces roridus</name>
    <dbReference type="NCBI Taxonomy" id="1738132"/>
    <lineage>
        <taxon>Eukaryota</taxon>
        <taxon>Fungi</taxon>
        <taxon>Dikarya</taxon>
        <taxon>Basidiomycota</taxon>
        <taxon>Agaricomycotina</taxon>
        <taxon>Agaricomycetes</taxon>
        <taxon>Agaricomycetidae</taxon>
        <taxon>Agaricales</taxon>
        <taxon>Marasmiineae</taxon>
        <taxon>Mycenaceae</taxon>
        <taxon>Roridomyces</taxon>
    </lineage>
</organism>
<dbReference type="AlphaFoldDB" id="A0AAD7BNV8"/>
<protein>
    <submittedName>
        <fullName evidence="1">Uncharacterized protein</fullName>
    </submittedName>
</protein>
<evidence type="ECO:0000313" key="1">
    <source>
        <dbReference type="EMBL" id="KAJ7626195.1"/>
    </source>
</evidence>
<proteinExistence type="predicted"/>
<name>A0AAD7BNV8_9AGAR</name>